<keyword evidence="1" id="KW-1133">Transmembrane helix</keyword>
<reference evidence="2 3" key="1">
    <citation type="submission" date="2014-04" db="EMBL/GenBank/DDBJ databases">
        <authorList>
            <consortium name="DOE Joint Genome Institute"/>
            <person name="Kuo A."/>
            <person name="Girlanda M."/>
            <person name="Perotto S."/>
            <person name="Kohler A."/>
            <person name="Nagy L.G."/>
            <person name="Floudas D."/>
            <person name="Copeland A."/>
            <person name="Barry K.W."/>
            <person name="Cichocki N."/>
            <person name="Veneault-Fourrey C."/>
            <person name="LaButti K."/>
            <person name="Lindquist E.A."/>
            <person name="Lipzen A."/>
            <person name="Lundell T."/>
            <person name="Morin E."/>
            <person name="Murat C."/>
            <person name="Sun H."/>
            <person name="Tunlid A."/>
            <person name="Henrissat B."/>
            <person name="Grigoriev I.V."/>
            <person name="Hibbett D.S."/>
            <person name="Martin F."/>
            <person name="Nordberg H.P."/>
            <person name="Cantor M.N."/>
            <person name="Hua S.X."/>
        </authorList>
    </citation>
    <scope>NUCLEOTIDE SEQUENCE [LARGE SCALE GENOMIC DNA]</scope>
    <source>
        <strain evidence="2 3">MUT 4182</strain>
    </source>
</reference>
<evidence type="ECO:0000313" key="3">
    <source>
        <dbReference type="Proteomes" id="UP000054248"/>
    </source>
</evidence>
<feature type="transmembrane region" description="Helical" evidence="1">
    <location>
        <begin position="20"/>
        <end position="41"/>
    </location>
</feature>
<gene>
    <name evidence="2" type="ORF">M407DRAFT_244706</name>
</gene>
<keyword evidence="1" id="KW-0472">Membrane</keyword>
<evidence type="ECO:0000313" key="2">
    <source>
        <dbReference type="EMBL" id="KIO23676.1"/>
    </source>
</evidence>
<proteinExistence type="predicted"/>
<reference evidence="3" key="2">
    <citation type="submission" date="2015-01" db="EMBL/GenBank/DDBJ databases">
        <title>Evolutionary Origins and Diversification of the Mycorrhizal Mutualists.</title>
        <authorList>
            <consortium name="DOE Joint Genome Institute"/>
            <consortium name="Mycorrhizal Genomics Consortium"/>
            <person name="Kohler A."/>
            <person name="Kuo A."/>
            <person name="Nagy L.G."/>
            <person name="Floudas D."/>
            <person name="Copeland A."/>
            <person name="Barry K.W."/>
            <person name="Cichocki N."/>
            <person name="Veneault-Fourrey C."/>
            <person name="LaButti K."/>
            <person name="Lindquist E.A."/>
            <person name="Lipzen A."/>
            <person name="Lundell T."/>
            <person name="Morin E."/>
            <person name="Murat C."/>
            <person name="Riley R."/>
            <person name="Ohm R."/>
            <person name="Sun H."/>
            <person name="Tunlid A."/>
            <person name="Henrissat B."/>
            <person name="Grigoriev I.V."/>
            <person name="Hibbett D.S."/>
            <person name="Martin F."/>
        </authorList>
    </citation>
    <scope>NUCLEOTIDE SEQUENCE [LARGE SCALE GENOMIC DNA]</scope>
    <source>
        <strain evidence="3">MUT 4182</strain>
    </source>
</reference>
<keyword evidence="1" id="KW-0812">Transmembrane</keyword>
<keyword evidence="3" id="KW-1185">Reference proteome</keyword>
<name>A0A0C3QDH8_9AGAM</name>
<accession>A0A0C3QDH8</accession>
<evidence type="ECO:0000256" key="1">
    <source>
        <dbReference type="SAM" id="Phobius"/>
    </source>
</evidence>
<dbReference type="AlphaFoldDB" id="A0A0C3QDH8"/>
<organism evidence="2 3">
    <name type="scientific">Tulasnella calospora MUT 4182</name>
    <dbReference type="NCBI Taxonomy" id="1051891"/>
    <lineage>
        <taxon>Eukaryota</taxon>
        <taxon>Fungi</taxon>
        <taxon>Dikarya</taxon>
        <taxon>Basidiomycota</taxon>
        <taxon>Agaricomycotina</taxon>
        <taxon>Agaricomycetes</taxon>
        <taxon>Cantharellales</taxon>
        <taxon>Tulasnellaceae</taxon>
        <taxon>Tulasnella</taxon>
    </lineage>
</organism>
<dbReference type="EMBL" id="KN823079">
    <property type="protein sequence ID" value="KIO23676.1"/>
    <property type="molecule type" value="Genomic_DNA"/>
</dbReference>
<sequence length="70" mass="8318">MSTLRQPAGLSDLWTLQTAYSLTMHYTILWIFTNLLILSYSCQLVTRLFMREQEFYLLAQLLLVYYRCGT</sequence>
<protein>
    <submittedName>
        <fullName evidence="2">Uncharacterized protein</fullName>
    </submittedName>
</protein>
<dbReference type="Proteomes" id="UP000054248">
    <property type="component" value="Unassembled WGS sequence"/>
</dbReference>
<dbReference type="HOGENOM" id="CLU_2759667_0_0_1"/>